<dbReference type="RefSeq" id="WP_161838446.1">
    <property type="nucleotide sequence ID" value="NZ_CP048000.1"/>
</dbReference>
<dbReference type="InterPro" id="IPR024265">
    <property type="entry name" value="DUF3788"/>
</dbReference>
<organism evidence="1 2">
    <name type="scientific">Anaerocolumna sedimenticola</name>
    <dbReference type="NCBI Taxonomy" id="2696063"/>
    <lineage>
        <taxon>Bacteria</taxon>
        <taxon>Bacillati</taxon>
        <taxon>Bacillota</taxon>
        <taxon>Clostridia</taxon>
        <taxon>Lachnospirales</taxon>
        <taxon>Lachnospiraceae</taxon>
        <taxon>Anaerocolumna</taxon>
    </lineage>
</organism>
<accession>A0A6P1TP13</accession>
<sequence>MEWSILYGSDNQPAFKQIDEYVNNELWQGLNTYLQEAYDIFPKLSYSRCSMQPGWNVKYQKSGKSLCTLYPMQNSFIALVVIGNKEAVEADMLIPSCSEYTKTIYQNTAFSLGGRWLMLQVSEQSVLQDVINLIQIRVKPKENSKR</sequence>
<gene>
    <name evidence="1" type="ORF">Ana3638_13250</name>
</gene>
<dbReference type="AlphaFoldDB" id="A0A6P1TP13"/>
<dbReference type="EMBL" id="CP048000">
    <property type="protein sequence ID" value="QHQ61621.1"/>
    <property type="molecule type" value="Genomic_DNA"/>
</dbReference>
<proteinExistence type="predicted"/>
<evidence type="ECO:0000313" key="1">
    <source>
        <dbReference type="EMBL" id="QHQ61621.1"/>
    </source>
</evidence>
<name>A0A6P1TP13_9FIRM</name>
<dbReference type="KEGG" id="anr:Ana3638_13250"/>
<protein>
    <submittedName>
        <fullName evidence="1">DUF3788 family protein</fullName>
    </submittedName>
</protein>
<dbReference type="Pfam" id="PF12663">
    <property type="entry name" value="DUF3788"/>
    <property type="match status" value="1"/>
</dbReference>
<evidence type="ECO:0000313" key="2">
    <source>
        <dbReference type="Proteomes" id="UP000464314"/>
    </source>
</evidence>
<keyword evidence="2" id="KW-1185">Reference proteome</keyword>
<reference evidence="1 2" key="1">
    <citation type="submission" date="2020-01" db="EMBL/GenBank/DDBJ databases">
        <title>Genome analysis of Anaerocolumna sp. CBA3638.</title>
        <authorList>
            <person name="Kim J."/>
            <person name="Roh S.W."/>
        </authorList>
    </citation>
    <scope>NUCLEOTIDE SEQUENCE [LARGE SCALE GENOMIC DNA]</scope>
    <source>
        <strain evidence="1 2">CBA3638</strain>
    </source>
</reference>
<dbReference type="Proteomes" id="UP000464314">
    <property type="component" value="Chromosome"/>
</dbReference>